<keyword evidence="2" id="KW-0808">Transferase</keyword>
<dbReference type="EMBL" id="CP000302">
    <property type="protein sequence ID" value="ABE54875.1"/>
    <property type="molecule type" value="Genomic_DNA"/>
</dbReference>
<keyword evidence="3" id="KW-1185">Reference proteome</keyword>
<proteinExistence type="predicted"/>
<name>Q12NV1_SHEDO</name>
<dbReference type="AlphaFoldDB" id="Q12NV1"/>
<dbReference type="PANTHER" id="PTHR43792:SF1">
    <property type="entry name" value="N-ACETYLTRANSFERASE DOMAIN-CONTAINING PROTEIN"/>
    <property type="match status" value="1"/>
</dbReference>
<protein>
    <submittedName>
        <fullName evidence="2">GCN5-related N-acetyltransferase</fullName>
    </submittedName>
</protein>
<dbReference type="Pfam" id="PF13302">
    <property type="entry name" value="Acetyltransf_3"/>
    <property type="match status" value="1"/>
</dbReference>
<accession>Q12NV1</accession>
<dbReference type="PANTHER" id="PTHR43792">
    <property type="entry name" value="GNAT FAMILY, PUTATIVE (AFU_ORTHOLOGUE AFUA_3G00765)-RELATED-RELATED"/>
    <property type="match status" value="1"/>
</dbReference>
<dbReference type="PROSITE" id="PS51186">
    <property type="entry name" value="GNAT"/>
    <property type="match status" value="1"/>
</dbReference>
<evidence type="ECO:0000313" key="3">
    <source>
        <dbReference type="Proteomes" id="UP000001982"/>
    </source>
</evidence>
<feature type="domain" description="N-acetyltransferase" evidence="1">
    <location>
        <begin position="16"/>
        <end position="174"/>
    </location>
</feature>
<gene>
    <name evidence="2" type="ordered locus">Sden_1591</name>
</gene>
<organism evidence="2 3">
    <name type="scientific">Shewanella denitrificans (strain OS217 / ATCC BAA-1090 / DSM 15013)</name>
    <dbReference type="NCBI Taxonomy" id="318161"/>
    <lineage>
        <taxon>Bacteria</taxon>
        <taxon>Pseudomonadati</taxon>
        <taxon>Pseudomonadota</taxon>
        <taxon>Gammaproteobacteria</taxon>
        <taxon>Alteromonadales</taxon>
        <taxon>Shewanellaceae</taxon>
        <taxon>Shewanella</taxon>
    </lineage>
</organism>
<dbReference type="GO" id="GO:0016747">
    <property type="term" value="F:acyltransferase activity, transferring groups other than amino-acyl groups"/>
    <property type="evidence" value="ECO:0007669"/>
    <property type="project" value="InterPro"/>
</dbReference>
<evidence type="ECO:0000313" key="2">
    <source>
        <dbReference type="EMBL" id="ABE54875.1"/>
    </source>
</evidence>
<dbReference type="Proteomes" id="UP000001982">
    <property type="component" value="Chromosome"/>
</dbReference>
<sequence length="174" mass="19788">MSNTQFPKIIAQTERLIIRPFTQEDVPSLFLLNSIPEILTYIPAEAFTDIAQAQAIFDEVVQVEYRERGFGRWAVHHKLDDKVIGFCGPKYLPEFDKVELGYRYLPEYWGKGIGYEAARATLDTFKPLHGIEEAIALILHGNLGSEAVAKKVGMSLFAEDEYFGHKVHVYQIPL</sequence>
<dbReference type="InterPro" id="IPR016181">
    <property type="entry name" value="Acyl_CoA_acyltransferase"/>
</dbReference>
<dbReference type="Gene3D" id="3.40.630.30">
    <property type="match status" value="1"/>
</dbReference>
<dbReference type="STRING" id="318161.Sden_1591"/>
<dbReference type="InterPro" id="IPR000182">
    <property type="entry name" value="GNAT_dom"/>
</dbReference>
<dbReference type="SUPFAM" id="SSF55729">
    <property type="entry name" value="Acyl-CoA N-acyltransferases (Nat)"/>
    <property type="match status" value="1"/>
</dbReference>
<dbReference type="HOGENOM" id="CLU_013985_3_1_6"/>
<dbReference type="KEGG" id="sdn:Sden_1591"/>
<evidence type="ECO:0000259" key="1">
    <source>
        <dbReference type="PROSITE" id="PS51186"/>
    </source>
</evidence>
<reference evidence="2 3" key="1">
    <citation type="submission" date="2006-03" db="EMBL/GenBank/DDBJ databases">
        <title>Complete sequence of Shewanella denitrificans OS217.</title>
        <authorList>
            <consortium name="US DOE Joint Genome Institute"/>
            <person name="Copeland A."/>
            <person name="Lucas S."/>
            <person name="Lapidus A."/>
            <person name="Barry K."/>
            <person name="Detter J.C."/>
            <person name="Glavina del Rio T."/>
            <person name="Hammon N."/>
            <person name="Israni S."/>
            <person name="Dalin E."/>
            <person name="Tice H."/>
            <person name="Pitluck S."/>
            <person name="Brettin T."/>
            <person name="Bruce D."/>
            <person name="Han C."/>
            <person name="Tapia R."/>
            <person name="Gilna P."/>
            <person name="Kiss H."/>
            <person name="Schmutz J."/>
            <person name="Larimer F."/>
            <person name="Land M."/>
            <person name="Hauser L."/>
            <person name="Kyrpides N."/>
            <person name="Lykidis A."/>
            <person name="Richardson P."/>
        </authorList>
    </citation>
    <scope>NUCLEOTIDE SEQUENCE [LARGE SCALE GENOMIC DNA]</scope>
    <source>
        <strain evidence="3">OS217 / ATCC BAA-1090 / DSM 15013</strain>
    </source>
</reference>
<dbReference type="eggNOG" id="COG1670">
    <property type="taxonomic scope" value="Bacteria"/>
</dbReference>
<dbReference type="InterPro" id="IPR051531">
    <property type="entry name" value="N-acetyltransferase"/>
</dbReference>